<evidence type="ECO:0000313" key="1">
    <source>
        <dbReference type="EMBL" id="KAJ7208610.1"/>
    </source>
</evidence>
<protein>
    <submittedName>
        <fullName evidence="1">Uncharacterized protein</fullName>
    </submittedName>
</protein>
<reference evidence="1" key="1">
    <citation type="submission" date="2023-03" db="EMBL/GenBank/DDBJ databases">
        <title>Massive genome expansion in bonnet fungi (Mycena s.s.) driven by repeated elements and novel gene families across ecological guilds.</title>
        <authorList>
            <consortium name="Lawrence Berkeley National Laboratory"/>
            <person name="Harder C.B."/>
            <person name="Miyauchi S."/>
            <person name="Viragh M."/>
            <person name="Kuo A."/>
            <person name="Thoen E."/>
            <person name="Andreopoulos B."/>
            <person name="Lu D."/>
            <person name="Skrede I."/>
            <person name="Drula E."/>
            <person name="Henrissat B."/>
            <person name="Morin E."/>
            <person name="Kohler A."/>
            <person name="Barry K."/>
            <person name="LaButti K."/>
            <person name="Morin E."/>
            <person name="Salamov A."/>
            <person name="Lipzen A."/>
            <person name="Mereny Z."/>
            <person name="Hegedus B."/>
            <person name="Baldrian P."/>
            <person name="Stursova M."/>
            <person name="Weitz H."/>
            <person name="Taylor A."/>
            <person name="Grigoriev I.V."/>
            <person name="Nagy L.G."/>
            <person name="Martin F."/>
            <person name="Kauserud H."/>
        </authorList>
    </citation>
    <scope>NUCLEOTIDE SEQUENCE</scope>
    <source>
        <strain evidence="1">9144</strain>
    </source>
</reference>
<proteinExistence type="predicted"/>
<name>A0AAD6VC05_9AGAR</name>
<dbReference type="Proteomes" id="UP001219525">
    <property type="component" value="Unassembled WGS sequence"/>
</dbReference>
<sequence length="111" mass="12152">MLSVRESFDVVYDGRPHTGLNTQIVALQMGSRGDPGARRSTYFDTKGDVNLEALEAELGIADDDEFAITQGKMHEVLDKLLNDKIADLFSTTVPEPVEESLSAHMRAAADE</sequence>
<comment type="caution">
    <text evidence="1">The sequence shown here is derived from an EMBL/GenBank/DDBJ whole genome shotgun (WGS) entry which is preliminary data.</text>
</comment>
<organism evidence="1 2">
    <name type="scientific">Mycena pura</name>
    <dbReference type="NCBI Taxonomy" id="153505"/>
    <lineage>
        <taxon>Eukaryota</taxon>
        <taxon>Fungi</taxon>
        <taxon>Dikarya</taxon>
        <taxon>Basidiomycota</taxon>
        <taxon>Agaricomycotina</taxon>
        <taxon>Agaricomycetes</taxon>
        <taxon>Agaricomycetidae</taxon>
        <taxon>Agaricales</taxon>
        <taxon>Marasmiineae</taxon>
        <taxon>Mycenaceae</taxon>
        <taxon>Mycena</taxon>
    </lineage>
</organism>
<gene>
    <name evidence="1" type="ORF">GGX14DRAFT_566826</name>
</gene>
<keyword evidence="2" id="KW-1185">Reference proteome</keyword>
<evidence type="ECO:0000313" key="2">
    <source>
        <dbReference type="Proteomes" id="UP001219525"/>
    </source>
</evidence>
<accession>A0AAD6VC05</accession>
<dbReference type="EMBL" id="JARJCW010000033">
    <property type="protein sequence ID" value="KAJ7208610.1"/>
    <property type="molecule type" value="Genomic_DNA"/>
</dbReference>
<dbReference type="AlphaFoldDB" id="A0AAD6VC05"/>